<keyword evidence="2" id="KW-1185">Reference proteome</keyword>
<dbReference type="EMBL" id="JAFIRA010000037">
    <property type="protein sequence ID" value="MCJ2543791.1"/>
    <property type="molecule type" value="Genomic_DNA"/>
</dbReference>
<reference evidence="1" key="1">
    <citation type="submission" date="2021-02" db="EMBL/GenBank/DDBJ databases">
        <title>The CRISPR/cas machinery reduction and long-range gene transfer in the hot spring cyanobacterium Synechococcus.</title>
        <authorList>
            <person name="Dvorak P."/>
            <person name="Jahodarova E."/>
            <person name="Hasler P."/>
            <person name="Poulickova A."/>
        </authorList>
    </citation>
    <scope>NUCLEOTIDE SEQUENCE</scope>
    <source>
        <strain evidence="1">Rupite</strain>
    </source>
</reference>
<protein>
    <submittedName>
        <fullName evidence="1">DUF2252 family protein</fullName>
    </submittedName>
</protein>
<evidence type="ECO:0000313" key="1">
    <source>
        <dbReference type="EMBL" id="MCJ2543791.1"/>
    </source>
</evidence>
<dbReference type="Proteomes" id="UP000830835">
    <property type="component" value="Unassembled WGS sequence"/>
</dbReference>
<dbReference type="InterPro" id="IPR018721">
    <property type="entry name" value="DUF2252"/>
</dbReference>
<organism evidence="1 2">
    <name type="scientific">Thermostichus vulcanus str. 'Rupite'</name>
    <dbReference type="NCBI Taxonomy" id="2813851"/>
    <lineage>
        <taxon>Bacteria</taxon>
        <taxon>Bacillati</taxon>
        <taxon>Cyanobacteriota</taxon>
        <taxon>Cyanophyceae</taxon>
        <taxon>Thermostichales</taxon>
        <taxon>Thermostichaceae</taxon>
        <taxon>Thermostichus</taxon>
    </lineage>
</organism>
<name>A0ABT0CDF0_THEVL</name>
<dbReference type="PANTHER" id="PTHR39441">
    <property type="entry name" value="DUF2252 DOMAIN-CONTAINING PROTEIN"/>
    <property type="match status" value="1"/>
</dbReference>
<gene>
    <name evidence="1" type="ORF">JX360_12900</name>
</gene>
<evidence type="ECO:0000313" key="2">
    <source>
        <dbReference type="Proteomes" id="UP000830835"/>
    </source>
</evidence>
<sequence>MVTGQRLIQAASDIFLGWTSNTTGQDFYFRQLKDWKTSIKLKGMSVRSLEDYSEICGSALARAHARTGDAAMISGYLGKTDTFDRLITDFAIAYSHQVRSDFQRLLEAVEAGDIVARER</sequence>
<proteinExistence type="predicted"/>
<dbReference type="Pfam" id="PF10009">
    <property type="entry name" value="DUF2252"/>
    <property type="match status" value="1"/>
</dbReference>
<dbReference type="PANTHER" id="PTHR39441:SF1">
    <property type="entry name" value="DUF2252 DOMAIN-CONTAINING PROTEIN"/>
    <property type="match status" value="1"/>
</dbReference>
<comment type="caution">
    <text evidence="1">The sequence shown here is derived from an EMBL/GenBank/DDBJ whole genome shotgun (WGS) entry which is preliminary data.</text>
</comment>
<accession>A0ABT0CDF0</accession>